<comment type="caution">
    <text evidence="1">The sequence shown here is derived from an EMBL/GenBank/DDBJ whole genome shotgun (WGS) entry which is preliminary data.</text>
</comment>
<name>A0ACC1KYU8_9FUNG</name>
<organism evidence="1 2">
    <name type="scientific">Coemansia helicoidea</name>
    <dbReference type="NCBI Taxonomy" id="1286919"/>
    <lineage>
        <taxon>Eukaryota</taxon>
        <taxon>Fungi</taxon>
        <taxon>Fungi incertae sedis</taxon>
        <taxon>Zoopagomycota</taxon>
        <taxon>Kickxellomycotina</taxon>
        <taxon>Kickxellomycetes</taxon>
        <taxon>Kickxellales</taxon>
        <taxon>Kickxellaceae</taxon>
        <taxon>Coemansia</taxon>
    </lineage>
</organism>
<reference evidence="1" key="1">
    <citation type="submission" date="2022-07" db="EMBL/GenBank/DDBJ databases">
        <title>Phylogenomic reconstructions and comparative analyses of Kickxellomycotina fungi.</title>
        <authorList>
            <person name="Reynolds N.K."/>
            <person name="Stajich J.E."/>
            <person name="Barry K."/>
            <person name="Grigoriev I.V."/>
            <person name="Crous P."/>
            <person name="Smith M.E."/>
        </authorList>
    </citation>
    <scope>NUCLEOTIDE SEQUENCE</scope>
    <source>
        <strain evidence="1">BCRC 34780</strain>
    </source>
</reference>
<evidence type="ECO:0000313" key="1">
    <source>
        <dbReference type="EMBL" id="KAJ2797145.1"/>
    </source>
</evidence>
<sequence length="314" mass="34830">MEDVVQGMIIDSEFDTCPTSYNEWQHLGRVLGLNPEWRGEGERSLESVAIITNPNPDSDKPALPRTSNIPEILGKGRGGWIRYLVFHATEPQRPIPEAILYWRLTEAVCAFTGHRHRARFPANTPSLISESMAELVEVVLRVLPNVRGILIACAEMPPILMPPMVARHITYCAMTQRAPSTCEPGCVLCACSPQMQPFVVPTKDCFLPQAEIEPPVALPLALSSFDFLRYRPLPLTVVRLLEQATDGADTVCVHEVPAEPSPHVRRHIFFSPALPFVDSFGVCRTYDWCQVVVSETRVTGLGGDVWPGSQLPVL</sequence>
<evidence type="ECO:0000313" key="2">
    <source>
        <dbReference type="Proteomes" id="UP001140087"/>
    </source>
</evidence>
<gene>
    <name evidence="1" type="ORF">H4R21_004435</name>
</gene>
<dbReference type="EMBL" id="JANBUN010001672">
    <property type="protein sequence ID" value="KAJ2797145.1"/>
    <property type="molecule type" value="Genomic_DNA"/>
</dbReference>
<accession>A0ACC1KYU8</accession>
<dbReference type="Proteomes" id="UP001140087">
    <property type="component" value="Unassembled WGS sequence"/>
</dbReference>
<keyword evidence="2" id="KW-1185">Reference proteome</keyword>
<protein>
    <submittedName>
        <fullName evidence="1">Uncharacterized protein</fullName>
    </submittedName>
</protein>
<proteinExistence type="predicted"/>